<feature type="binding site" evidence="7">
    <location>
        <position position="161"/>
    </location>
    <ligand>
        <name>ATP</name>
        <dbReference type="ChEBI" id="CHEBI:30616"/>
    </ligand>
</feature>
<dbReference type="CDD" id="cd00464">
    <property type="entry name" value="SK"/>
    <property type="match status" value="1"/>
</dbReference>
<keyword evidence="7" id="KW-0479">Metal-binding</keyword>
<keyword evidence="1 7" id="KW-0028">Amino-acid biosynthesis</keyword>
<dbReference type="NCBIfam" id="NF010552">
    <property type="entry name" value="PRK13946.1"/>
    <property type="match status" value="1"/>
</dbReference>
<keyword evidence="9" id="KW-1185">Reference proteome</keyword>
<dbReference type="Gene3D" id="3.40.50.300">
    <property type="entry name" value="P-loop containing nucleotide triphosphate hydrolases"/>
    <property type="match status" value="1"/>
</dbReference>
<feature type="binding site" evidence="7">
    <location>
        <position position="180"/>
    </location>
    <ligand>
        <name>substrate</name>
    </ligand>
</feature>
<evidence type="ECO:0000256" key="1">
    <source>
        <dbReference type="ARBA" id="ARBA00022605"/>
    </source>
</evidence>
<comment type="similarity">
    <text evidence="7">Belongs to the shikimate kinase family.</text>
</comment>
<reference evidence="8 9" key="1">
    <citation type="submission" date="2023-02" db="EMBL/GenBank/DDBJ databases">
        <title>Genome sequence of Novosphingobium humi KACC 19094.</title>
        <authorList>
            <person name="Kim S."/>
            <person name="Heo J."/>
            <person name="Kwon S.-W."/>
        </authorList>
    </citation>
    <scope>NUCLEOTIDE SEQUENCE [LARGE SCALE GENOMIC DNA]</scope>
    <source>
        <strain evidence="8 9">KACC 19094</strain>
    </source>
</reference>
<accession>A0ABY7TTX5</accession>
<evidence type="ECO:0000256" key="3">
    <source>
        <dbReference type="ARBA" id="ARBA00022741"/>
    </source>
</evidence>
<name>A0ABY7TTX5_9SPHN</name>
<keyword evidence="2 7" id="KW-0808">Transferase</keyword>
<dbReference type="InterPro" id="IPR027417">
    <property type="entry name" value="P-loop_NTPase"/>
</dbReference>
<organism evidence="8 9">
    <name type="scientific">Novosphingobium humi</name>
    <dbReference type="NCBI Taxonomy" id="2282397"/>
    <lineage>
        <taxon>Bacteria</taxon>
        <taxon>Pseudomonadati</taxon>
        <taxon>Pseudomonadota</taxon>
        <taxon>Alphaproteobacteria</taxon>
        <taxon>Sphingomonadales</taxon>
        <taxon>Sphingomonadaceae</taxon>
        <taxon>Novosphingobium</taxon>
    </lineage>
</organism>
<sequence length="220" mass="23517">MDEDHTLSESAAEAAHLAAVLAHIDRPIVLVGMMGVGKTSLGRRLAALLGVPFVDADDEIEKAAHMPIPDIFATYGEAFFREGERRVIARLLGENTPGDAIKGLKLPHAGNGKAGLKVLSTGGGAFVNDATRELILARGIAVWLDAELETLVDRTARKGNRPLLKTGNPREILSNLKSSREPFYSQAPIKVMSGNVPHSRTLASLMVSLDEWLDAHGAKG</sequence>
<keyword evidence="5 7" id="KW-0067">ATP-binding</keyword>
<comment type="subunit">
    <text evidence="7">Monomer.</text>
</comment>
<keyword evidence="7" id="KW-0460">Magnesium</keyword>
<feature type="binding site" evidence="7">
    <location>
        <position position="81"/>
    </location>
    <ligand>
        <name>substrate</name>
    </ligand>
</feature>
<dbReference type="InterPro" id="IPR000623">
    <property type="entry name" value="Shikimate_kinase/TSH1"/>
</dbReference>
<dbReference type="HAMAP" id="MF_00109">
    <property type="entry name" value="Shikimate_kinase"/>
    <property type="match status" value="1"/>
</dbReference>
<keyword evidence="6 7" id="KW-0057">Aromatic amino acid biosynthesis</keyword>
<dbReference type="PANTHER" id="PTHR21087:SF16">
    <property type="entry name" value="SHIKIMATE KINASE 1, CHLOROPLASTIC"/>
    <property type="match status" value="1"/>
</dbReference>
<dbReference type="PANTHER" id="PTHR21087">
    <property type="entry name" value="SHIKIMATE KINASE"/>
    <property type="match status" value="1"/>
</dbReference>
<dbReference type="EMBL" id="CP117417">
    <property type="protein sequence ID" value="WCT76681.1"/>
    <property type="molecule type" value="Genomic_DNA"/>
</dbReference>
<comment type="catalytic activity">
    <reaction evidence="7">
        <text>shikimate + ATP = 3-phosphoshikimate + ADP + H(+)</text>
        <dbReference type="Rhea" id="RHEA:13121"/>
        <dbReference type="ChEBI" id="CHEBI:15378"/>
        <dbReference type="ChEBI" id="CHEBI:30616"/>
        <dbReference type="ChEBI" id="CHEBI:36208"/>
        <dbReference type="ChEBI" id="CHEBI:145989"/>
        <dbReference type="ChEBI" id="CHEBI:456216"/>
        <dbReference type="EC" id="2.7.1.71"/>
    </reaction>
</comment>
<comment type="cofactor">
    <cofactor evidence="7">
        <name>Mg(2+)</name>
        <dbReference type="ChEBI" id="CHEBI:18420"/>
    </cofactor>
    <text evidence="7">Binds 1 Mg(2+) ion per subunit.</text>
</comment>
<comment type="pathway">
    <text evidence="7">Metabolic intermediate biosynthesis; chorismate biosynthesis; chorismate from D-erythrose 4-phosphate and phosphoenolpyruvate: step 5/7.</text>
</comment>
<dbReference type="InterPro" id="IPR031322">
    <property type="entry name" value="Shikimate/glucono_kinase"/>
</dbReference>
<evidence type="ECO:0000256" key="7">
    <source>
        <dbReference type="HAMAP-Rule" id="MF_00109"/>
    </source>
</evidence>
<evidence type="ECO:0000256" key="6">
    <source>
        <dbReference type="ARBA" id="ARBA00023141"/>
    </source>
</evidence>
<evidence type="ECO:0000256" key="5">
    <source>
        <dbReference type="ARBA" id="ARBA00022840"/>
    </source>
</evidence>
<keyword evidence="7" id="KW-0963">Cytoplasm</keyword>
<comment type="caution">
    <text evidence="7">Lacks conserved residue(s) required for the propagation of feature annotation.</text>
</comment>
<evidence type="ECO:0000256" key="2">
    <source>
        <dbReference type="ARBA" id="ARBA00022679"/>
    </source>
</evidence>
<dbReference type="Proteomes" id="UP001218231">
    <property type="component" value="Chromosome"/>
</dbReference>
<proteinExistence type="inferred from homology"/>
<evidence type="ECO:0000313" key="8">
    <source>
        <dbReference type="EMBL" id="WCT76681.1"/>
    </source>
</evidence>
<comment type="function">
    <text evidence="7">Catalyzes the specific phosphorylation of the 3-hydroxyl group of shikimic acid using ATP as a cosubstrate.</text>
</comment>
<dbReference type="GO" id="GO:0004765">
    <property type="term" value="F:shikimate kinase activity"/>
    <property type="evidence" value="ECO:0007669"/>
    <property type="project" value="UniProtKB-EC"/>
</dbReference>
<evidence type="ECO:0000313" key="9">
    <source>
        <dbReference type="Proteomes" id="UP001218231"/>
    </source>
</evidence>
<keyword evidence="3 7" id="KW-0547">Nucleotide-binding</keyword>
<feature type="binding site" evidence="7">
    <location>
        <position position="123"/>
    </location>
    <ligand>
        <name>substrate</name>
    </ligand>
</feature>
<gene>
    <name evidence="7" type="primary">aroK</name>
    <name evidence="8" type="ORF">PQ457_12155</name>
</gene>
<dbReference type="PRINTS" id="PR01100">
    <property type="entry name" value="SHIKIMTKNASE"/>
</dbReference>
<feature type="binding site" evidence="7">
    <location>
        <position position="57"/>
    </location>
    <ligand>
        <name>substrate</name>
    </ligand>
</feature>
<protein>
    <recommendedName>
        <fullName evidence="7">Shikimate kinase</fullName>
        <shortName evidence="7">SK</shortName>
        <ecNumber evidence="7">2.7.1.71</ecNumber>
    </recommendedName>
</protein>
<evidence type="ECO:0000256" key="4">
    <source>
        <dbReference type="ARBA" id="ARBA00022777"/>
    </source>
</evidence>
<comment type="subcellular location">
    <subcellularLocation>
        <location evidence="7">Cytoplasm</location>
    </subcellularLocation>
</comment>
<feature type="binding site" evidence="7">
    <location>
        <begin position="35"/>
        <end position="40"/>
    </location>
    <ligand>
        <name>ATP</name>
        <dbReference type="ChEBI" id="CHEBI:30616"/>
    </ligand>
</feature>
<dbReference type="SUPFAM" id="SSF52540">
    <property type="entry name" value="P-loop containing nucleoside triphosphate hydrolases"/>
    <property type="match status" value="1"/>
</dbReference>
<dbReference type="RefSeq" id="WP_246870161.1">
    <property type="nucleotide sequence ID" value="NZ_CP103868.1"/>
</dbReference>
<feature type="binding site" evidence="7">
    <location>
        <position position="39"/>
    </location>
    <ligand>
        <name>Mg(2+)</name>
        <dbReference type="ChEBI" id="CHEBI:18420"/>
    </ligand>
</feature>
<keyword evidence="4 7" id="KW-0418">Kinase</keyword>
<dbReference type="EC" id="2.7.1.71" evidence="7"/>
<dbReference type="Pfam" id="PF01202">
    <property type="entry name" value="SKI"/>
    <property type="match status" value="2"/>
</dbReference>